<gene>
    <name evidence="1" type="ORF">GCM10011361_04080</name>
</gene>
<evidence type="ECO:0000313" key="2">
    <source>
        <dbReference type="Proteomes" id="UP000625780"/>
    </source>
</evidence>
<dbReference type="InterPro" id="IPR011652">
    <property type="entry name" value="MORN_2"/>
</dbReference>
<organism evidence="1 2">
    <name type="scientific">Muriicola marianensis</name>
    <dbReference type="NCBI Taxonomy" id="1324801"/>
    <lineage>
        <taxon>Bacteria</taxon>
        <taxon>Pseudomonadati</taxon>
        <taxon>Bacteroidota</taxon>
        <taxon>Flavobacteriia</taxon>
        <taxon>Flavobacteriales</taxon>
        <taxon>Flavobacteriaceae</taxon>
        <taxon>Muriicola</taxon>
    </lineage>
</organism>
<dbReference type="EMBL" id="BMFH01000001">
    <property type="protein sequence ID" value="GGD40153.1"/>
    <property type="molecule type" value="Genomic_DNA"/>
</dbReference>
<dbReference type="SUPFAM" id="SSF69304">
    <property type="entry name" value="Tricorn protease N-terminal domain"/>
    <property type="match status" value="1"/>
</dbReference>
<dbReference type="Gene3D" id="2.20.110.10">
    <property type="entry name" value="Histone H3 K4-specific methyltransferase SET7/9 N-terminal domain"/>
    <property type="match status" value="1"/>
</dbReference>
<evidence type="ECO:0008006" key="3">
    <source>
        <dbReference type="Google" id="ProtNLM"/>
    </source>
</evidence>
<keyword evidence="2" id="KW-1185">Reference proteome</keyword>
<dbReference type="Pfam" id="PF07661">
    <property type="entry name" value="MORN_2"/>
    <property type="match status" value="1"/>
</dbReference>
<dbReference type="Proteomes" id="UP000625780">
    <property type="component" value="Unassembled WGS sequence"/>
</dbReference>
<accession>A0ABQ1QT52</accession>
<evidence type="ECO:0000313" key="1">
    <source>
        <dbReference type="EMBL" id="GGD40153.1"/>
    </source>
</evidence>
<reference evidence="2" key="1">
    <citation type="journal article" date="2019" name="Int. J. Syst. Evol. Microbiol.">
        <title>The Global Catalogue of Microorganisms (GCM) 10K type strain sequencing project: providing services to taxonomists for standard genome sequencing and annotation.</title>
        <authorList>
            <consortium name="The Broad Institute Genomics Platform"/>
            <consortium name="The Broad Institute Genome Sequencing Center for Infectious Disease"/>
            <person name="Wu L."/>
            <person name="Ma J."/>
        </authorList>
    </citation>
    <scope>NUCLEOTIDE SEQUENCE [LARGE SCALE GENOMIC DNA]</scope>
    <source>
        <strain evidence="2">CGMCC 1.12606</strain>
    </source>
</reference>
<protein>
    <recommendedName>
        <fullName evidence="3">Toxin-antitoxin system YwqK family antitoxin</fullName>
    </recommendedName>
</protein>
<dbReference type="SUPFAM" id="SSF82185">
    <property type="entry name" value="Histone H3 K4-specific methyltransferase SET7/9 N-terminal domain"/>
    <property type="match status" value="1"/>
</dbReference>
<dbReference type="RefSeq" id="WP_188369040.1">
    <property type="nucleotide sequence ID" value="NZ_BMFH01000001.1"/>
</dbReference>
<name>A0ABQ1QT52_9FLAO</name>
<sequence>MTKYDRFAKNTGVLRYLTDFLITPAFKRTFYLYAVRLSEWFILLSVYVLSSQVTQEKLWPESALPGGPVTLEESRLVDALLAGPTGVYTYEGEPFSGKAIAYYENGQQRTLREFRDGMNHGAWKEWYPNGKLKQVRNFEQNEALGNWIKYSQDGSVYDTGDDDHLFYTTFFAQDVVPEGYESTSPSFTASGDTLVLALYREWEQKSPYIAYRKEDTWELQRLSFTDTLYNLAINPEGNRIVYKQYDEVDGEKVSRVFVVDKKEYGWEDPVEVKTLFNLNAGYFHFTPDNTLYFFARSPRTGIYYSQPGKARIYKKPRWLSDQVGLADSDSFDVFMHPGKKKLIISQYYNQDTYPDRGEVGLYYYEKKGRSWERVKRLPLSYGWGPTILSGRRFVFVRKGGIQTIDLKELGINW</sequence>
<comment type="caution">
    <text evidence="1">The sequence shown here is derived from an EMBL/GenBank/DDBJ whole genome shotgun (WGS) entry which is preliminary data.</text>
</comment>
<proteinExistence type="predicted"/>